<sequence>MRSFDDVPASTSPAETHWFAGLLFDMDGTIIDSTNAIVKHWHSVGEELGVDPHVILAASHGRRTIDVIKLYDESKANWEYASHVEQIIPERYAADAVELPGSRELLLSLEEAKVPWLVVTSGTRGLVEAWFKVMRLPYPKKLVSAEDVKIGKPDPTCYRLGTERLGLDPEAAMLVLEDAPAGIRAGKAAGYKVVGLTTTHSSDQVKEAGADWVLKDLSSVRYLGRDEKTGAVNIELSGA</sequence>
<name>A0A5M8PQZ1_9LECA</name>
<evidence type="ECO:0000313" key="2">
    <source>
        <dbReference type="Proteomes" id="UP000324767"/>
    </source>
</evidence>
<dbReference type="OrthoDB" id="40579at2759"/>
<reference evidence="1 2" key="1">
    <citation type="submission" date="2019-09" db="EMBL/GenBank/DDBJ databases">
        <title>The hologenome of the rock-dwelling lichen Lasallia pustulata.</title>
        <authorList>
            <person name="Greshake Tzovaras B."/>
            <person name="Segers F."/>
            <person name="Bicker A."/>
            <person name="Dal Grande F."/>
            <person name="Otte J."/>
            <person name="Hankeln T."/>
            <person name="Schmitt I."/>
            <person name="Ebersberger I."/>
        </authorList>
    </citation>
    <scope>NUCLEOTIDE SEQUENCE [LARGE SCALE GENOMIC DNA]</scope>
    <source>
        <strain evidence="1">A1-1</strain>
    </source>
</reference>
<dbReference type="PANTHER" id="PTHR43481">
    <property type="entry name" value="FRUCTOSE-1-PHOSPHATE PHOSPHATASE"/>
    <property type="match status" value="1"/>
</dbReference>
<dbReference type="InterPro" id="IPR006439">
    <property type="entry name" value="HAD-SF_hydro_IA"/>
</dbReference>
<gene>
    <name evidence="1" type="ORF">FRX48_05297</name>
</gene>
<comment type="caution">
    <text evidence="1">The sequence shown here is derived from an EMBL/GenBank/DDBJ whole genome shotgun (WGS) entry which is preliminary data.</text>
</comment>
<dbReference type="PANTHER" id="PTHR43481:SF4">
    <property type="entry name" value="GLYCEROL-1-PHOSPHATE PHOSPHOHYDROLASE 1-RELATED"/>
    <property type="match status" value="1"/>
</dbReference>
<dbReference type="InterPro" id="IPR023198">
    <property type="entry name" value="PGP-like_dom2"/>
</dbReference>
<dbReference type="GO" id="GO:0050308">
    <property type="term" value="F:sugar-phosphatase activity"/>
    <property type="evidence" value="ECO:0007669"/>
    <property type="project" value="TreeGrafter"/>
</dbReference>
<dbReference type="InterPro" id="IPR023214">
    <property type="entry name" value="HAD_sf"/>
</dbReference>
<dbReference type="CDD" id="cd07527">
    <property type="entry name" value="HAD_ScGPP-like"/>
    <property type="match status" value="1"/>
</dbReference>
<dbReference type="PRINTS" id="PR00413">
    <property type="entry name" value="HADHALOGNASE"/>
</dbReference>
<organism evidence="1 2">
    <name type="scientific">Lasallia pustulata</name>
    <dbReference type="NCBI Taxonomy" id="136370"/>
    <lineage>
        <taxon>Eukaryota</taxon>
        <taxon>Fungi</taxon>
        <taxon>Dikarya</taxon>
        <taxon>Ascomycota</taxon>
        <taxon>Pezizomycotina</taxon>
        <taxon>Lecanoromycetes</taxon>
        <taxon>OSLEUM clade</taxon>
        <taxon>Umbilicariomycetidae</taxon>
        <taxon>Umbilicariales</taxon>
        <taxon>Umbilicariaceae</taxon>
        <taxon>Lasallia</taxon>
    </lineage>
</organism>
<evidence type="ECO:0008006" key="3">
    <source>
        <dbReference type="Google" id="ProtNLM"/>
    </source>
</evidence>
<dbReference type="SFLD" id="SFLDG01129">
    <property type="entry name" value="C1.5:_HAD__Beta-PGM__Phosphata"/>
    <property type="match status" value="1"/>
</dbReference>
<dbReference type="Gene3D" id="1.10.150.240">
    <property type="entry name" value="Putative phosphatase, domain 2"/>
    <property type="match status" value="1"/>
</dbReference>
<protein>
    <recommendedName>
        <fullName evidence="3">Glycerol-3-phosphate phosphatase</fullName>
    </recommendedName>
</protein>
<dbReference type="Proteomes" id="UP000324767">
    <property type="component" value="Unassembled WGS sequence"/>
</dbReference>
<proteinExistence type="predicted"/>
<dbReference type="SUPFAM" id="SSF56784">
    <property type="entry name" value="HAD-like"/>
    <property type="match status" value="1"/>
</dbReference>
<dbReference type="InterPro" id="IPR036412">
    <property type="entry name" value="HAD-like_sf"/>
</dbReference>
<dbReference type="SFLD" id="SFLDG01135">
    <property type="entry name" value="C1.5.6:_HAD__Beta-PGM__Phospha"/>
    <property type="match status" value="1"/>
</dbReference>
<dbReference type="InterPro" id="IPR041492">
    <property type="entry name" value="HAD_2"/>
</dbReference>
<dbReference type="Pfam" id="PF13419">
    <property type="entry name" value="HAD_2"/>
    <property type="match status" value="1"/>
</dbReference>
<dbReference type="AlphaFoldDB" id="A0A5M8PQZ1"/>
<dbReference type="NCBIfam" id="TIGR01509">
    <property type="entry name" value="HAD-SF-IA-v3"/>
    <property type="match status" value="1"/>
</dbReference>
<evidence type="ECO:0000313" key="1">
    <source>
        <dbReference type="EMBL" id="KAA6410986.1"/>
    </source>
</evidence>
<dbReference type="InterPro" id="IPR051806">
    <property type="entry name" value="HAD-like_SPP"/>
</dbReference>
<dbReference type="Gene3D" id="3.40.50.1000">
    <property type="entry name" value="HAD superfamily/HAD-like"/>
    <property type="match status" value="1"/>
</dbReference>
<dbReference type="EMBL" id="VXIT01000008">
    <property type="protein sequence ID" value="KAA6410986.1"/>
    <property type="molecule type" value="Genomic_DNA"/>
</dbReference>
<dbReference type="SFLD" id="SFLDS00003">
    <property type="entry name" value="Haloacid_Dehalogenase"/>
    <property type="match status" value="1"/>
</dbReference>
<accession>A0A5M8PQZ1</accession>